<name>A0A6J8ERI5_MYTCO</name>
<keyword evidence="2" id="KW-1133">Transmembrane helix</keyword>
<dbReference type="GO" id="GO:0015074">
    <property type="term" value="P:DNA integration"/>
    <property type="evidence" value="ECO:0007669"/>
    <property type="project" value="InterPro"/>
</dbReference>
<feature type="transmembrane region" description="Helical" evidence="2">
    <location>
        <begin position="278"/>
        <end position="298"/>
    </location>
</feature>
<feature type="transmembrane region" description="Helical" evidence="2">
    <location>
        <begin position="68"/>
        <end position="87"/>
    </location>
</feature>
<accession>A0A6J8ERI5</accession>
<dbReference type="Pfam" id="PF00589">
    <property type="entry name" value="Phage_integrase"/>
    <property type="match status" value="1"/>
</dbReference>
<dbReference type="Gene3D" id="1.10.443.10">
    <property type="entry name" value="Intergrase catalytic core"/>
    <property type="match status" value="1"/>
</dbReference>
<feature type="domain" description="Tyr recombinase" evidence="3">
    <location>
        <begin position="149"/>
        <end position="206"/>
    </location>
</feature>
<evidence type="ECO:0000259" key="3">
    <source>
        <dbReference type="Pfam" id="PF00589"/>
    </source>
</evidence>
<dbReference type="PANTHER" id="PTHR21446:SF12">
    <property type="entry name" value="POTASSIUM CHANNEL TETRAMERIZATION DOMAIN CONTAINING 1"/>
    <property type="match status" value="1"/>
</dbReference>
<dbReference type="OrthoDB" id="6057938at2759"/>
<dbReference type="GO" id="GO:0006310">
    <property type="term" value="P:DNA recombination"/>
    <property type="evidence" value="ECO:0007669"/>
    <property type="project" value="UniProtKB-KW"/>
</dbReference>
<dbReference type="InterPro" id="IPR011010">
    <property type="entry name" value="DNA_brk_join_enz"/>
</dbReference>
<dbReference type="SUPFAM" id="SSF56349">
    <property type="entry name" value="DNA breaking-rejoining enzymes"/>
    <property type="match status" value="1"/>
</dbReference>
<evidence type="ECO:0000313" key="4">
    <source>
        <dbReference type="EMBL" id="CAC5423224.1"/>
    </source>
</evidence>
<gene>
    <name evidence="4" type="ORF">MCOR_55213</name>
</gene>
<proteinExistence type="predicted"/>
<evidence type="ECO:0000256" key="2">
    <source>
        <dbReference type="SAM" id="Phobius"/>
    </source>
</evidence>
<dbReference type="GO" id="GO:0003677">
    <property type="term" value="F:DNA binding"/>
    <property type="evidence" value="ECO:0007669"/>
    <property type="project" value="InterPro"/>
</dbReference>
<keyword evidence="2" id="KW-0812">Transmembrane</keyword>
<keyword evidence="2" id="KW-0472">Membrane</keyword>
<sequence>MIGFAIAIFLLLLTKGQLGKIYESFVCFLFIIAMWPSSSEIHIWNTLVRLVHKNQSLFTMTEESSHILLYYLLGVMFLTIATGFKMIKNVAEEGSDIGVFQLLLEDECEDLRSEDCVPKDQKLPLERAKEAFYFQPLACYRDKPVWFSKQPVGKNKLEVVVKTVMGKAGIDAFYTNHSLRATTATRLFNANIPEQLIREQIGHRSNALWSYSRSSEPQKRKVSEILQLNEDSCTSIGPTVSKQATTSSSPTAAKQATNINVPIVSNPATTINAKSVPFILFLLKLPVIVVLFSATVRLEQKAKTTRKQLSFKS</sequence>
<dbReference type="InterPro" id="IPR052787">
    <property type="entry name" value="MAVS"/>
</dbReference>
<dbReference type="Proteomes" id="UP000507470">
    <property type="component" value="Unassembled WGS sequence"/>
</dbReference>
<organism evidence="4 5">
    <name type="scientific">Mytilus coruscus</name>
    <name type="common">Sea mussel</name>
    <dbReference type="NCBI Taxonomy" id="42192"/>
    <lineage>
        <taxon>Eukaryota</taxon>
        <taxon>Metazoa</taxon>
        <taxon>Spiralia</taxon>
        <taxon>Lophotrochozoa</taxon>
        <taxon>Mollusca</taxon>
        <taxon>Bivalvia</taxon>
        <taxon>Autobranchia</taxon>
        <taxon>Pteriomorphia</taxon>
        <taxon>Mytilida</taxon>
        <taxon>Mytiloidea</taxon>
        <taxon>Mytilidae</taxon>
        <taxon>Mytilinae</taxon>
        <taxon>Mytilus</taxon>
    </lineage>
</organism>
<dbReference type="InterPro" id="IPR002104">
    <property type="entry name" value="Integrase_catalytic"/>
</dbReference>
<evidence type="ECO:0000313" key="5">
    <source>
        <dbReference type="Proteomes" id="UP000507470"/>
    </source>
</evidence>
<dbReference type="EMBL" id="CACVKT020009753">
    <property type="protein sequence ID" value="CAC5423224.1"/>
    <property type="molecule type" value="Genomic_DNA"/>
</dbReference>
<feature type="transmembrane region" description="Helical" evidence="2">
    <location>
        <begin position="28"/>
        <end position="47"/>
    </location>
</feature>
<keyword evidence="5" id="KW-1185">Reference proteome</keyword>
<reference evidence="4 5" key="1">
    <citation type="submission" date="2020-06" db="EMBL/GenBank/DDBJ databases">
        <authorList>
            <person name="Li R."/>
            <person name="Bekaert M."/>
        </authorList>
    </citation>
    <scope>NUCLEOTIDE SEQUENCE [LARGE SCALE GENOMIC DNA]</scope>
    <source>
        <strain evidence="5">wild</strain>
    </source>
</reference>
<dbReference type="AlphaFoldDB" id="A0A6J8ERI5"/>
<dbReference type="PANTHER" id="PTHR21446">
    <property type="entry name" value="DUF3504 DOMAIN-CONTAINING PROTEIN"/>
    <property type="match status" value="1"/>
</dbReference>
<evidence type="ECO:0000256" key="1">
    <source>
        <dbReference type="ARBA" id="ARBA00023172"/>
    </source>
</evidence>
<keyword evidence="1" id="KW-0233">DNA recombination</keyword>
<protein>
    <recommendedName>
        <fullName evidence="3">Tyr recombinase domain-containing protein</fullName>
    </recommendedName>
</protein>
<dbReference type="InterPro" id="IPR013762">
    <property type="entry name" value="Integrase-like_cat_sf"/>
</dbReference>